<protein>
    <recommendedName>
        <fullName evidence="3">VWFA domain-containing protein</fullName>
    </recommendedName>
</protein>
<keyword evidence="2" id="KW-1185">Reference proteome</keyword>
<proteinExistence type="predicted"/>
<dbReference type="Gene3D" id="3.40.50.410">
    <property type="entry name" value="von Willebrand factor, type A domain"/>
    <property type="match status" value="1"/>
</dbReference>
<gene>
    <name evidence="1" type="ORF">P5673_000267</name>
</gene>
<name>A0AAD9R6U0_ACRCE</name>
<dbReference type="AlphaFoldDB" id="A0AAD9R6U0"/>
<dbReference type="EMBL" id="JARQWQ010000001">
    <property type="protein sequence ID" value="KAK2574137.1"/>
    <property type="molecule type" value="Genomic_DNA"/>
</dbReference>
<accession>A0AAD9R6U0</accession>
<reference evidence="1" key="1">
    <citation type="journal article" date="2023" name="G3 (Bethesda)">
        <title>Whole genome assembly and annotation of the endangered Caribbean coral Acropora cervicornis.</title>
        <authorList>
            <person name="Selwyn J.D."/>
            <person name="Vollmer S.V."/>
        </authorList>
    </citation>
    <scope>NUCLEOTIDE SEQUENCE</scope>
    <source>
        <strain evidence="1">K2</strain>
    </source>
</reference>
<sequence>MAQGVSNLTDEEISDDVSISSSRLWLLSTFLRHEPVLIAMTDGISKDSVVGPSRDLRNAGVRILALGLGKRFRRTQLIQTKTTTSEDIYSVRLTSETSRVL</sequence>
<dbReference type="Proteomes" id="UP001249851">
    <property type="component" value="Unassembled WGS sequence"/>
</dbReference>
<dbReference type="InterPro" id="IPR036465">
    <property type="entry name" value="vWFA_dom_sf"/>
</dbReference>
<dbReference type="SUPFAM" id="SSF53300">
    <property type="entry name" value="vWA-like"/>
    <property type="match status" value="1"/>
</dbReference>
<reference evidence="1" key="2">
    <citation type="journal article" date="2023" name="Science">
        <title>Genomic signatures of disease resistance in endangered staghorn corals.</title>
        <authorList>
            <person name="Vollmer S.V."/>
            <person name="Selwyn J.D."/>
            <person name="Despard B.A."/>
            <person name="Roesel C.L."/>
        </authorList>
    </citation>
    <scope>NUCLEOTIDE SEQUENCE</scope>
    <source>
        <strain evidence="1">K2</strain>
    </source>
</reference>
<evidence type="ECO:0000313" key="1">
    <source>
        <dbReference type="EMBL" id="KAK2574137.1"/>
    </source>
</evidence>
<evidence type="ECO:0008006" key="3">
    <source>
        <dbReference type="Google" id="ProtNLM"/>
    </source>
</evidence>
<comment type="caution">
    <text evidence="1">The sequence shown here is derived from an EMBL/GenBank/DDBJ whole genome shotgun (WGS) entry which is preliminary data.</text>
</comment>
<evidence type="ECO:0000313" key="2">
    <source>
        <dbReference type="Proteomes" id="UP001249851"/>
    </source>
</evidence>
<organism evidence="1 2">
    <name type="scientific">Acropora cervicornis</name>
    <name type="common">Staghorn coral</name>
    <dbReference type="NCBI Taxonomy" id="6130"/>
    <lineage>
        <taxon>Eukaryota</taxon>
        <taxon>Metazoa</taxon>
        <taxon>Cnidaria</taxon>
        <taxon>Anthozoa</taxon>
        <taxon>Hexacorallia</taxon>
        <taxon>Scleractinia</taxon>
        <taxon>Astrocoeniina</taxon>
        <taxon>Acroporidae</taxon>
        <taxon>Acropora</taxon>
    </lineage>
</organism>